<keyword evidence="8" id="KW-0393">Immunoglobulin domain</keyword>
<evidence type="ECO:0000256" key="11">
    <source>
        <dbReference type="PROSITE-ProRule" id="PRU00323"/>
    </source>
</evidence>
<keyword evidence="2" id="KW-0964">Secreted</keyword>
<evidence type="ECO:0000259" key="17">
    <source>
        <dbReference type="PROSITE" id="PS50963"/>
    </source>
</evidence>
<evidence type="ECO:0000259" key="15">
    <source>
        <dbReference type="PROSITE" id="PS50835"/>
    </source>
</evidence>
<protein>
    <submittedName>
        <fullName evidence="19">Brevican core protein-like isoform X2</fullName>
    </submittedName>
</protein>
<dbReference type="Pfam" id="PF00059">
    <property type="entry name" value="Lectin_C"/>
    <property type="match status" value="1"/>
</dbReference>
<evidence type="ECO:0000256" key="10">
    <source>
        <dbReference type="PROSITE-ProRule" id="PRU00302"/>
    </source>
</evidence>
<dbReference type="InterPro" id="IPR001304">
    <property type="entry name" value="C-type_lectin-like"/>
</dbReference>
<evidence type="ECO:0000256" key="12">
    <source>
        <dbReference type="SAM" id="MobiDB-lite"/>
    </source>
</evidence>
<dbReference type="Pfam" id="PF00193">
    <property type="entry name" value="Xlink"/>
    <property type="match status" value="2"/>
</dbReference>
<keyword evidence="3" id="KW-0732">Signal</keyword>
<evidence type="ECO:0000256" key="4">
    <source>
        <dbReference type="ARBA" id="ARBA00022737"/>
    </source>
</evidence>
<evidence type="ECO:0000256" key="9">
    <source>
        <dbReference type="PROSITE-ProRule" id="PRU00076"/>
    </source>
</evidence>
<comment type="subcellular location">
    <subcellularLocation>
        <location evidence="1">Secreted</location>
    </subcellularLocation>
</comment>
<dbReference type="SUPFAM" id="SSF56436">
    <property type="entry name" value="C-type lectin-like"/>
    <property type="match status" value="3"/>
</dbReference>
<dbReference type="PROSITE" id="PS01186">
    <property type="entry name" value="EGF_2"/>
    <property type="match status" value="1"/>
</dbReference>
<feature type="region of interest" description="Disordered" evidence="12">
    <location>
        <begin position="478"/>
        <end position="520"/>
    </location>
</feature>
<dbReference type="Gene3D" id="2.10.70.10">
    <property type="entry name" value="Complement Module, domain 1"/>
    <property type="match status" value="1"/>
</dbReference>
<evidence type="ECO:0000256" key="5">
    <source>
        <dbReference type="ARBA" id="ARBA00022974"/>
    </source>
</evidence>
<keyword evidence="4" id="KW-0677">Repeat</keyword>
<dbReference type="InterPro" id="IPR016187">
    <property type="entry name" value="CTDL_fold"/>
</dbReference>
<feature type="compositionally biased region" description="Polar residues" evidence="12">
    <location>
        <begin position="692"/>
        <end position="716"/>
    </location>
</feature>
<organism evidence="18 19">
    <name type="scientific">Betta splendens</name>
    <name type="common">Siamese fighting fish</name>
    <dbReference type="NCBI Taxonomy" id="158456"/>
    <lineage>
        <taxon>Eukaryota</taxon>
        <taxon>Metazoa</taxon>
        <taxon>Chordata</taxon>
        <taxon>Craniata</taxon>
        <taxon>Vertebrata</taxon>
        <taxon>Euteleostomi</taxon>
        <taxon>Actinopterygii</taxon>
        <taxon>Neopterygii</taxon>
        <taxon>Teleostei</taxon>
        <taxon>Neoteleostei</taxon>
        <taxon>Acanthomorphata</taxon>
        <taxon>Anabantaria</taxon>
        <taxon>Anabantiformes</taxon>
        <taxon>Anabantoidei</taxon>
        <taxon>Osphronemidae</taxon>
        <taxon>Betta</taxon>
    </lineage>
</organism>
<dbReference type="InterPro" id="IPR050691">
    <property type="entry name" value="Hyaluronan_bind_Proteoglycan"/>
</dbReference>
<dbReference type="Pfam" id="PF07686">
    <property type="entry name" value="V-set"/>
    <property type="match status" value="1"/>
</dbReference>
<dbReference type="GO" id="GO:0005615">
    <property type="term" value="C:extracellular space"/>
    <property type="evidence" value="ECO:0007669"/>
    <property type="project" value="TreeGrafter"/>
</dbReference>
<dbReference type="PROSITE" id="PS00615">
    <property type="entry name" value="C_TYPE_LECTIN_1"/>
    <property type="match status" value="1"/>
</dbReference>
<feature type="domain" description="Link" evidence="17">
    <location>
        <begin position="299"/>
        <end position="395"/>
    </location>
</feature>
<dbReference type="InterPro" id="IPR000436">
    <property type="entry name" value="Sushi_SCR_CCP_dom"/>
</dbReference>
<dbReference type="FunFam" id="3.10.100.10:FF:000003">
    <property type="entry name" value="Versican core protein"/>
    <property type="match status" value="1"/>
</dbReference>
<evidence type="ECO:0000256" key="2">
    <source>
        <dbReference type="ARBA" id="ARBA00022525"/>
    </source>
</evidence>
<feature type="compositionally biased region" description="Polar residues" evidence="12">
    <location>
        <begin position="797"/>
        <end position="806"/>
    </location>
</feature>
<dbReference type="InterPro" id="IPR035976">
    <property type="entry name" value="Sushi/SCR/CCP_sf"/>
</dbReference>
<feature type="compositionally biased region" description="Pro residues" evidence="12">
    <location>
        <begin position="866"/>
        <end position="880"/>
    </location>
</feature>
<keyword evidence="6 9" id="KW-1015">Disulfide bond</keyword>
<evidence type="ECO:0000313" key="19">
    <source>
        <dbReference type="RefSeq" id="XP_055359373.1"/>
    </source>
</evidence>
<comment type="caution">
    <text evidence="9">Lacks conserved residue(s) required for the propagation of feature annotation.</text>
</comment>
<dbReference type="InterPro" id="IPR018378">
    <property type="entry name" value="C-type_lectin_CS"/>
</dbReference>
<dbReference type="FunFam" id="2.10.70.10:FF:000003">
    <property type="entry name" value="Versican core protein"/>
    <property type="match status" value="1"/>
</dbReference>
<dbReference type="Gene3D" id="3.10.100.10">
    <property type="entry name" value="Mannose-Binding Protein A, subunit A"/>
    <property type="match status" value="3"/>
</dbReference>
<dbReference type="InterPro" id="IPR003599">
    <property type="entry name" value="Ig_sub"/>
</dbReference>
<feature type="compositionally biased region" description="Polar residues" evidence="12">
    <location>
        <begin position="760"/>
        <end position="774"/>
    </location>
</feature>
<feature type="region of interest" description="Disordered" evidence="12">
    <location>
        <begin position="549"/>
        <end position="667"/>
    </location>
</feature>
<dbReference type="InterPro" id="IPR036179">
    <property type="entry name" value="Ig-like_dom_sf"/>
</dbReference>
<dbReference type="PROSITE" id="PS01241">
    <property type="entry name" value="LINK_1"/>
    <property type="match status" value="1"/>
</dbReference>
<dbReference type="PANTHER" id="PTHR22804:SF41">
    <property type="entry name" value="BREVICAN CORE PROTEIN"/>
    <property type="match status" value="1"/>
</dbReference>
<dbReference type="InterPro" id="IPR016186">
    <property type="entry name" value="C-type_lectin-like/link_sf"/>
</dbReference>
<keyword evidence="18" id="KW-1185">Reference proteome</keyword>
<dbReference type="PROSITE" id="PS50026">
    <property type="entry name" value="EGF_3"/>
    <property type="match status" value="1"/>
</dbReference>
<feature type="region of interest" description="Disordered" evidence="12">
    <location>
        <begin position="692"/>
        <end position="932"/>
    </location>
</feature>
<feature type="disulfide bond" evidence="10">
    <location>
        <begin position="1128"/>
        <end position="1155"/>
    </location>
</feature>
<feature type="domain" description="Ig-like" evidence="15">
    <location>
        <begin position="76"/>
        <end position="196"/>
    </location>
</feature>
<dbReference type="CDD" id="cd03520">
    <property type="entry name" value="Link_domain_CSPGs_modules_2_4"/>
    <property type="match status" value="1"/>
</dbReference>
<feature type="compositionally biased region" description="Basic and acidic residues" evidence="12">
    <location>
        <begin position="821"/>
        <end position="838"/>
    </location>
</feature>
<evidence type="ECO:0000256" key="1">
    <source>
        <dbReference type="ARBA" id="ARBA00004613"/>
    </source>
</evidence>
<dbReference type="FunFam" id="3.10.100.10:FF:000002">
    <property type="entry name" value="Hyaluronan proteoglycan link protein 1"/>
    <property type="match status" value="1"/>
</dbReference>
<dbReference type="Gene3D" id="2.10.25.10">
    <property type="entry name" value="Laminin"/>
    <property type="match status" value="1"/>
</dbReference>
<name>A0A9W2XCK6_BETSP</name>
<feature type="domain" description="C-type lectin" evidence="14">
    <location>
        <begin position="979"/>
        <end position="1093"/>
    </location>
</feature>
<feature type="compositionally biased region" description="Acidic residues" evidence="12">
    <location>
        <begin position="721"/>
        <end position="733"/>
    </location>
</feature>
<feature type="compositionally biased region" description="Acidic residues" evidence="12">
    <location>
        <begin position="890"/>
        <end position="901"/>
    </location>
</feature>
<dbReference type="Gene3D" id="2.60.40.10">
    <property type="entry name" value="Immunoglobulins"/>
    <property type="match status" value="1"/>
</dbReference>
<reference evidence="19" key="1">
    <citation type="submission" date="2025-08" db="UniProtKB">
        <authorList>
            <consortium name="RefSeq"/>
        </authorList>
    </citation>
    <scope>IDENTIFICATION</scope>
</reference>
<dbReference type="AlphaFoldDB" id="A0A9W2XCK6"/>
<dbReference type="FunFam" id="2.60.40.10:FF:001192">
    <property type="entry name" value="Aggrecan core protein"/>
    <property type="match status" value="1"/>
</dbReference>
<dbReference type="GO" id="GO:0002052">
    <property type="term" value="P:positive regulation of neuroblast proliferation"/>
    <property type="evidence" value="ECO:0007669"/>
    <property type="project" value="TreeGrafter"/>
</dbReference>
<dbReference type="SUPFAM" id="SSF48726">
    <property type="entry name" value="Immunoglobulin"/>
    <property type="match status" value="1"/>
</dbReference>
<feature type="disulfide bond" evidence="11">
    <location>
        <begin position="342"/>
        <end position="363"/>
    </location>
</feature>
<dbReference type="InterPro" id="IPR000742">
    <property type="entry name" value="EGF"/>
</dbReference>
<dbReference type="SUPFAM" id="SSF57535">
    <property type="entry name" value="Complement control module/SCR domain"/>
    <property type="match status" value="1"/>
</dbReference>
<dbReference type="PROSITE" id="PS50923">
    <property type="entry name" value="SUSHI"/>
    <property type="match status" value="1"/>
</dbReference>
<dbReference type="Pfam" id="PF00084">
    <property type="entry name" value="Sushi"/>
    <property type="match status" value="1"/>
</dbReference>
<dbReference type="Proteomes" id="UP000515150">
    <property type="component" value="Chromosome 16"/>
</dbReference>
<dbReference type="GO" id="GO:0072534">
    <property type="term" value="C:perineuronal net"/>
    <property type="evidence" value="ECO:0007669"/>
    <property type="project" value="TreeGrafter"/>
</dbReference>
<proteinExistence type="predicted"/>
<keyword evidence="10" id="KW-0768">Sushi</keyword>
<dbReference type="SMART" id="SM00445">
    <property type="entry name" value="LINK"/>
    <property type="match status" value="2"/>
</dbReference>
<feature type="disulfide bond" evidence="11">
    <location>
        <begin position="244"/>
        <end position="265"/>
    </location>
</feature>
<dbReference type="SMART" id="SM00181">
    <property type="entry name" value="EGF"/>
    <property type="match status" value="1"/>
</dbReference>
<dbReference type="Pfam" id="PF00008">
    <property type="entry name" value="EGF"/>
    <property type="match status" value="1"/>
</dbReference>
<dbReference type="InterPro" id="IPR013783">
    <property type="entry name" value="Ig-like_fold"/>
</dbReference>
<dbReference type="PROSITE" id="PS00022">
    <property type="entry name" value="EGF_1"/>
    <property type="match status" value="1"/>
</dbReference>
<dbReference type="SMART" id="SM00409">
    <property type="entry name" value="IG"/>
    <property type="match status" value="1"/>
</dbReference>
<dbReference type="InterPro" id="IPR007110">
    <property type="entry name" value="Ig-like_dom"/>
</dbReference>
<dbReference type="GO" id="GO:0007155">
    <property type="term" value="P:cell adhesion"/>
    <property type="evidence" value="ECO:0007669"/>
    <property type="project" value="InterPro"/>
</dbReference>
<dbReference type="GeneID" id="114843330"/>
<feature type="compositionally biased region" description="Polar residues" evidence="12">
    <location>
        <begin position="563"/>
        <end position="575"/>
    </location>
</feature>
<dbReference type="SMART" id="SM00034">
    <property type="entry name" value="CLECT"/>
    <property type="match status" value="1"/>
</dbReference>
<feature type="compositionally biased region" description="Basic and acidic residues" evidence="12">
    <location>
        <begin position="511"/>
        <end position="520"/>
    </location>
</feature>
<dbReference type="RefSeq" id="XP_055359373.1">
    <property type="nucleotide sequence ID" value="XM_055503398.1"/>
</dbReference>
<feature type="domain" description="Sushi" evidence="16">
    <location>
        <begin position="1097"/>
        <end position="1157"/>
    </location>
</feature>
<dbReference type="GO" id="GO:0010001">
    <property type="term" value="P:glial cell differentiation"/>
    <property type="evidence" value="ECO:0007669"/>
    <property type="project" value="TreeGrafter"/>
</dbReference>
<dbReference type="GO" id="GO:0007417">
    <property type="term" value="P:central nervous system development"/>
    <property type="evidence" value="ECO:0007669"/>
    <property type="project" value="TreeGrafter"/>
</dbReference>
<evidence type="ECO:0000259" key="16">
    <source>
        <dbReference type="PROSITE" id="PS50923"/>
    </source>
</evidence>
<evidence type="ECO:0000256" key="7">
    <source>
        <dbReference type="ARBA" id="ARBA00023180"/>
    </source>
</evidence>
<dbReference type="GO" id="GO:0045202">
    <property type="term" value="C:synapse"/>
    <property type="evidence" value="ECO:0007669"/>
    <property type="project" value="TreeGrafter"/>
</dbReference>
<dbReference type="PRINTS" id="PR01265">
    <property type="entry name" value="LINKMODULE"/>
</dbReference>
<evidence type="ECO:0000313" key="18">
    <source>
        <dbReference type="Proteomes" id="UP000515150"/>
    </source>
</evidence>
<dbReference type="FunFam" id="3.10.100.10:FF:000011">
    <property type="entry name" value="Aggrecan core protein"/>
    <property type="match status" value="1"/>
</dbReference>
<feature type="compositionally biased region" description="Polar residues" evidence="12">
    <location>
        <begin position="585"/>
        <end position="597"/>
    </location>
</feature>
<accession>A0A9W2XCK6</accession>
<feature type="compositionally biased region" description="Low complexity" evidence="12">
    <location>
        <begin position="807"/>
        <end position="817"/>
    </location>
</feature>
<feature type="compositionally biased region" description="Basic and acidic residues" evidence="12">
    <location>
        <begin position="641"/>
        <end position="658"/>
    </location>
</feature>
<dbReference type="GO" id="GO:0001501">
    <property type="term" value="P:skeletal system development"/>
    <property type="evidence" value="ECO:0007669"/>
    <property type="project" value="TreeGrafter"/>
</dbReference>
<keyword evidence="7" id="KW-0325">Glycoprotein</keyword>
<dbReference type="CDD" id="cd00054">
    <property type="entry name" value="EGF_CA"/>
    <property type="match status" value="1"/>
</dbReference>
<feature type="domain" description="Link" evidence="17">
    <location>
        <begin position="198"/>
        <end position="293"/>
    </location>
</feature>
<evidence type="ECO:0000259" key="13">
    <source>
        <dbReference type="PROSITE" id="PS50026"/>
    </source>
</evidence>
<sequence>MRLSGSRGDGNRTGLQVPAEQRSPCSCSRKCSRAVVLSSRLDAPLLLLFGLWLLVPPSSSASDESDDSKLLHVTIPVSSPVSAVLGGSLTLPCLVSLSHPPPSPPTSGRYAVLSLPRVKWSVLSQGREAEVLVARGDRVRVSEAFRDRASLLHYASSPADLTLRLENLRHNDSGFYRCEVQQGLEDADDVAQVKVKGVVFHYRHASSRYAFTLEQAREACGLIGGAMASPEQLLAAFHSGYEQCDAGWLSDGSVRYPIQMPREGCFGDMDGLPGVRNYGRLEPHELYDVYCYVEDTEGAVFHGSSQQRLTFWEAEAHCRRHGAALASTAQLYAAWSQGLDHCSPGWLADGSVRYPIVTPRERCGGGEPGVRTVYRFSNQTGFPEADTPHDVYCFRSENGPYTDPPHDLLTTEPEDIGQDIVFSTNPSQEEFSVSQQTSSLEKVQSPTTCYEPAPTGVLEAIAPPPDQDSWEPVAKAHYPESHAPEETPASAHAQPTAGDAFTSPTAGGKAQRSESHFSKNESLDLLEVNVTSAAAEELLDGSLDAYEEEDLPVSQEDHAPDDASQTEPIHSNSSGAVLPEPDHVTSASSHTEGTDPSPSAPDNPPTQEESGDQGPNLEEDPQNAATQSLLGVEVIASSELLPREDSGYESERGDEETGNRPALMPTAGVGAEAPVLNLFPVTLPTSWASVTPTPSSVDFESSSLEVSSLIPESSARSGPEPLEDVLGELEQEGPGENPDVLVNETQNSTDSDWEEKERGGQTSASGDSSGQTLTAELEGLDGAASPEVRVTLIPGLSLTSGWEQQRSSSSSSSSSSSPQESRSDGEHSAEPPVTKEQDALLGNEPGSDAGSEICTAFLEEATPGPALSPDPLPSPTPAPEEAPEEHAAPEEDAAPEEEDAAPEEHAAPEEDAALAASRPAAEVSAAGAGGRSDSCLDDPCLNGGTCVDGEWRSCLCLPGYGGAACQTDLEECEPGWDRFQGFCYQHFSKRLSWEAAEQHCRMCGGHLISVMSPEEQDYVNDKYREYQWTGLNDRTIEGDFRWSDGSPLLYDNWYKGQPDSYFLSGEDCVVMVWHEAGRWSDVPCNYHLSYTCKKGASSCREPPAVPHAKVFGRKRARYQVNAKVRYYCEEGFVQKLKPVIRCLPGGQWEEPQISCTPVRSVVLVVQQHEDAAEDAAAATEEASPLFWEIKWNV</sequence>
<dbReference type="CDD" id="cd03517">
    <property type="entry name" value="Link_domain_CSPGs_modules_1_3"/>
    <property type="match status" value="1"/>
</dbReference>
<evidence type="ECO:0000256" key="8">
    <source>
        <dbReference type="ARBA" id="ARBA00023319"/>
    </source>
</evidence>
<evidence type="ECO:0000259" key="14">
    <source>
        <dbReference type="PROSITE" id="PS50041"/>
    </source>
</evidence>
<dbReference type="PROSITE" id="PS50041">
    <property type="entry name" value="C_TYPE_LECTIN_2"/>
    <property type="match status" value="1"/>
</dbReference>
<dbReference type="SMART" id="SM00406">
    <property type="entry name" value="IGv"/>
    <property type="match status" value="1"/>
</dbReference>
<evidence type="ECO:0000256" key="6">
    <source>
        <dbReference type="ARBA" id="ARBA00023157"/>
    </source>
</evidence>
<feature type="disulfide bond" evidence="9">
    <location>
        <begin position="956"/>
        <end position="965"/>
    </location>
</feature>
<feature type="disulfide bond" evidence="10">
    <location>
        <begin position="1099"/>
        <end position="1142"/>
    </location>
</feature>
<gene>
    <name evidence="19" type="primary">LOC114843330</name>
</gene>
<dbReference type="PANTHER" id="PTHR22804">
    <property type="entry name" value="AGGRECAN/VERSICAN PROTEOGLYCAN"/>
    <property type="match status" value="1"/>
</dbReference>
<keyword evidence="5" id="KW-0654">Proteoglycan</keyword>
<dbReference type="PROSITE" id="PS50963">
    <property type="entry name" value="LINK_2"/>
    <property type="match status" value="2"/>
</dbReference>
<feature type="domain" description="EGF-like" evidence="13">
    <location>
        <begin position="931"/>
        <end position="966"/>
    </location>
</feature>
<dbReference type="InterPro" id="IPR013106">
    <property type="entry name" value="Ig_V-set"/>
</dbReference>
<evidence type="ECO:0000256" key="3">
    <source>
        <dbReference type="ARBA" id="ARBA00022729"/>
    </source>
</evidence>
<feature type="compositionally biased region" description="Low complexity" evidence="12">
    <location>
        <begin position="913"/>
        <end position="926"/>
    </location>
</feature>
<dbReference type="PROSITE" id="PS50835">
    <property type="entry name" value="IG_LIKE"/>
    <property type="match status" value="1"/>
</dbReference>
<dbReference type="InterPro" id="IPR000538">
    <property type="entry name" value="Link_dom"/>
</dbReference>
<keyword evidence="9" id="KW-0245">EGF-like domain</keyword>
<dbReference type="GO" id="GO:0005540">
    <property type="term" value="F:hyaluronic acid binding"/>
    <property type="evidence" value="ECO:0007669"/>
    <property type="project" value="InterPro"/>
</dbReference>
<dbReference type="SMART" id="SM00032">
    <property type="entry name" value="CCP"/>
    <property type="match status" value="1"/>
</dbReference>
<dbReference type="CDD" id="cd00033">
    <property type="entry name" value="CCP"/>
    <property type="match status" value="1"/>
</dbReference>